<dbReference type="CDD" id="cd06225">
    <property type="entry name" value="HAMP"/>
    <property type="match status" value="1"/>
</dbReference>
<dbReference type="Gene3D" id="3.30.565.10">
    <property type="entry name" value="Histidine kinase-like ATPase, C-terminal domain"/>
    <property type="match status" value="1"/>
</dbReference>
<dbReference type="GO" id="GO:0000155">
    <property type="term" value="F:phosphorelay sensor kinase activity"/>
    <property type="evidence" value="ECO:0007669"/>
    <property type="project" value="InterPro"/>
</dbReference>
<organism evidence="9 10">
    <name type="scientific">Mesobacillus foraminis</name>
    <dbReference type="NCBI Taxonomy" id="279826"/>
    <lineage>
        <taxon>Bacteria</taxon>
        <taxon>Bacillati</taxon>
        <taxon>Bacillota</taxon>
        <taxon>Bacilli</taxon>
        <taxon>Bacillales</taxon>
        <taxon>Bacillaceae</taxon>
        <taxon>Mesobacillus</taxon>
    </lineage>
</organism>
<keyword evidence="3" id="KW-0597">Phosphoprotein</keyword>
<proteinExistence type="predicted"/>
<evidence type="ECO:0000256" key="7">
    <source>
        <dbReference type="SAM" id="Phobius"/>
    </source>
</evidence>
<dbReference type="Gene3D" id="3.30.450.20">
    <property type="entry name" value="PAS domain"/>
    <property type="match status" value="1"/>
</dbReference>
<protein>
    <submittedName>
        <fullName evidence="9">Two-component system sensor histidine kinase YesM</fullName>
    </submittedName>
</protein>
<dbReference type="GO" id="GO:0005886">
    <property type="term" value="C:plasma membrane"/>
    <property type="evidence" value="ECO:0007669"/>
    <property type="project" value="UniProtKB-SubCell"/>
</dbReference>
<evidence type="ECO:0000313" key="9">
    <source>
        <dbReference type="EMBL" id="TCN26631.1"/>
    </source>
</evidence>
<keyword evidence="2" id="KW-1003">Cell membrane</keyword>
<sequence length="589" mass="67309">MKRILPNSLKYNGLFMKMFLFTVLIIITVSAVTTWAAIRMSEQFFIERFSITNSKVMNQIKENLESFNYSIVLASNNLLQNGTIKRTLTAEESDFDRMGSLFHLGQQMNRIKSNLDAYEVGIIVTGMNGVSYATDRAYWPITDDELKKSPITKNTLLYPKRLLFQYDYRQDITGETGDERFIVASRALSVPISGFIYGSMYFSIQEKDFKKFYSNYTSNGNDVFILNREGVIVSSSQSKRIGQNADDLLSYTDELEKTPNRTINGDFMGKEHIIMMDYLPSYDMYFFNVIDKQTALGDLIDKREIIRISAIIVLIALCVVFFASRRLTNSLSSLSRQISSASQYNFHQYVDVKGTEETKQIGQAFNSMLDELHEYVEQLMQSQKEKRNAELAALQQQINPHFLYNTLASIRFMVQQGGKEEADETIRALISLLQNTLGTVSETITVQEEIENLKNYVFINQKRYGSRIRVNYFISPDCIGCSIPKLILQPFIENAFFHGFNHKTDGYINVLVWKEGDSLICEVEDNGDGMEVSDDTKLPATKRKKHLFSGIGVRNVHERIQLIYGESYGVQITSQPGEGTKVRVTMPAR</sequence>
<feature type="domain" description="HAMP" evidence="8">
    <location>
        <begin position="325"/>
        <end position="377"/>
    </location>
</feature>
<dbReference type="Pfam" id="PF02518">
    <property type="entry name" value="HATPase_c"/>
    <property type="match status" value="1"/>
</dbReference>
<keyword evidence="4" id="KW-0808">Transferase</keyword>
<dbReference type="Gene3D" id="6.10.340.10">
    <property type="match status" value="1"/>
</dbReference>
<dbReference type="RefSeq" id="WP_132003035.1">
    <property type="nucleotide sequence ID" value="NZ_JABUHM010000002.1"/>
</dbReference>
<dbReference type="PROSITE" id="PS50885">
    <property type="entry name" value="HAMP"/>
    <property type="match status" value="1"/>
</dbReference>
<dbReference type="AlphaFoldDB" id="A0A4R2BHW0"/>
<dbReference type="Proteomes" id="UP000295689">
    <property type="component" value="Unassembled WGS sequence"/>
</dbReference>
<dbReference type="EMBL" id="SLVV01000003">
    <property type="protein sequence ID" value="TCN26631.1"/>
    <property type="molecule type" value="Genomic_DNA"/>
</dbReference>
<dbReference type="PANTHER" id="PTHR34220">
    <property type="entry name" value="SENSOR HISTIDINE KINASE YPDA"/>
    <property type="match status" value="1"/>
</dbReference>
<feature type="transmembrane region" description="Helical" evidence="7">
    <location>
        <begin position="305"/>
        <end position="323"/>
    </location>
</feature>
<keyword evidence="6 7" id="KW-0472">Membrane</keyword>
<evidence type="ECO:0000256" key="5">
    <source>
        <dbReference type="ARBA" id="ARBA00022777"/>
    </source>
</evidence>
<evidence type="ECO:0000259" key="8">
    <source>
        <dbReference type="PROSITE" id="PS50885"/>
    </source>
</evidence>
<dbReference type="InterPro" id="IPR010559">
    <property type="entry name" value="Sig_transdc_His_kin_internal"/>
</dbReference>
<evidence type="ECO:0000256" key="1">
    <source>
        <dbReference type="ARBA" id="ARBA00004651"/>
    </source>
</evidence>
<evidence type="ECO:0000313" key="10">
    <source>
        <dbReference type="Proteomes" id="UP000295689"/>
    </source>
</evidence>
<keyword evidence="7" id="KW-0812">Transmembrane</keyword>
<evidence type="ECO:0000256" key="6">
    <source>
        <dbReference type="ARBA" id="ARBA00023136"/>
    </source>
</evidence>
<name>A0A4R2BHW0_9BACI</name>
<comment type="subcellular location">
    <subcellularLocation>
        <location evidence="1">Cell membrane</location>
        <topology evidence="1">Multi-pass membrane protein</topology>
    </subcellularLocation>
</comment>
<dbReference type="InterPro" id="IPR036890">
    <property type="entry name" value="HATPase_C_sf"/>
</dbReference>
<keyword evidence="7" id="KW-1133">Transmembrane helix</keyword>
<dbReference type="InterPro" id="IPR003594">
    <property type="entry name" value="HATPase_dom"/>
</dbReference>
<dbReference type="InterPro" id="IPR003660">
    <property type="entry name" value="HAMP_dom"/>
</dbReference>
<evidence type="ECO:0000256" key="2">
    <source>
        <dbReference type="ARBA" id="ARBA00022475"/>
    </source>
</evidence>
<keyword evidence="5 9" id="KW-0418">Kinase</keyword>
<dbReference type="Pfam" id="PF06580">
    <property type="entry name" value="His_kinase"/>
    <property type="match status" value="1"/>
</dbReference>
<dbReference type="SUPFAM" id="SSF55874">
    <property type="entry name" value="ATPase domain of HSP90 chaperone/DNA topoisomerase II/histidine kinase"/>
    <property type="match status" value="1"/>
</dbReference>
<evidence type="ECO:0000256" key="4">
    <source>
        <dbReference type="ARBA" id="ARBA00022679"/>
    </source>
</evidence>
<dbReference type="SMART" id="SM00304">
    <property type="entry name" value="HAMP"/>
    <property type="match status" value="1"/>
</dbReference>
<evidence type="ECO:0000256" key="3">
    <source>
        <dbReference type="ARBA" id="ARBA00022553"/>
    </source>
</evidence>
<comment type="caution">
    <text evidence="9">The sequence shown here is derived from an EMBL/GenBank/DDBJ whole genome shotgun (WGS) entry which is preliminary data.</text>
</comment>
<reference evidence="9 10" key="1">
    <citation type="journal article" date="2015" name="Stand. Genomic Sci.">
        <title>Genomic Encyclopedia of Bacterial and Archaeal Type Strains, Phase III: the genomes of soil and plant-associated and newly described type strains.</title>
        <authorList>
            <person name="Whitman W.B."/>
            <person name="Woyke T."/>
            <person name="Klenk H.P."/>
            <person name="Zhou Y."/>
            <person name="Lilburn T.G."/>
            <person name="Beck B.J."/>
            <person name="De Vos P."/>
            <person name="Vandamme P."/>
            <person name="Eisen J.A."/>
            <person name="Garrity G."/>
            <person name="Hugenholtz P."/>
            <person name="Kyrpides N.C."/>
        </authorList>
    </citation>
    <scope>NUCLEOTIDE SEQUENCE [LARGE SCALE GENOMIC DNA]</scope>
    <source>
        <strain evidence="9 10">CV53</strain>
    </source>
</reference>
<gene>
    <name evidence="9" type="ORF">EV146_103154</name>
</gene>
<dbReference type="InterPro" id="IPR050640">
    <property type="entry name" value="Bact_2-comp_sensor_kinase"/>
</dbReference>
<keyword evidence="10" id="KW-1185">Reference proteome</keyword>
<dbReference type="PANTHER" id="PTHR34220:SF7">
    <property type="entry name" value="SENSOR HISTIDINE KINASE YPDA"/>
    <property type="match status" value="1"/>
</dbReference>
<accession>A0A4R2BHW0</accession>